<dbReference type="PRINTS" id="PR00120">
    <property type="entry name" value="HATPASE"/>
</dbReference>
<keyword evidence="11 12" id="KW-0472">Membrane</keyword>
<dbReference type="RefSeq" id="WP_180703046.1">
    <property type="nucleotide sequence ID" value="NZ_LN555523.1"/>
</dbReference>
<dbReference type="GO" id="GO:0016887">
    <property type="term" value="F:ATP hydrolysis activity"/>
    <property type="evidence" value="ECO:0007669"/>
    <property type="project" value="InterPro"/>
</dbReference>
<dbReference type="InterPro" id="IPR050510">
    <property type="entry name" value="Cation_transp_ATPase_P-type"/>
</dbReference>
<gene>
    <name evidence="14" type="ORF">CRIB_560</name>
</gene>
<dbReference type="Pfam" id="PF13246">
    <property type="entry name" value="Cation_ATPase"/>
    <property type="match status" value="1"/>
</dbReference>
<keyword evidence="6" id="KW-0547">Nucleotide-binding</keyword>
<evidence type="ECO:0000256" key="7">
    <source>
        <dbReference type="ARBA" id="ARBA00022840"/>
    </source>
</evidence>
<feature type="transmembrane region" description="Helical" evidence="12">
    <location>
        <begin position="242"/>
        <end position="262"/>
    </location>
</feature>
<dbReference type="AlphaFoldDB" id="A0A1V1I1N4"/>
<dbReference type="SFLD" id="SFLDS00003">
    <property type="entry name" value="Haloacid_Dehalogenase"/>
    <property type="match status" value="1"/>
</dbReference>
<dbReference type="SUPFAM" id="SSF81653">
    <property type="entry name" value="Calcium ATPase, transduction domain A"/>
    <property type="match status" value="1"/>
</dbReference>
<feature type="transmembrane region" description="Helical" evidence="12">
    <location>
        <begin position="840"/>
        <end position="863"/>
    </location>
</feature>
<dbReference type="SUPFAM" id="SSF81665">
    <property type="entry name" value="Calcium ATPase, transmembrane domain M"/>
    <property type="match status" value="1"/>
</dbReference>
<dbReference type="KEGG" id="ril:CRIB_560"/>
<sequence>MFYKKNTQEVIKLLNSSLNGLSKEEAEERIKKYGYNELKEKEKSSVIKLFLETFKDPLVIILLIAALVQVFLGEVIESGIILAVVTLNAILSVVQSKKAEGSLDSLKKLSIPYTKVIRDNEKITISSRELVVGDIVLLEAGDYVPADGRVIESQSLKIVEGMITGESEPILKTEEEIPLDSPLGDQKNMVFSGSMVVYGRGIFIVTNTGMNTEVGKIADLLDNAEGKQTPLQQKLDEFSKKLGIGICLLSAMIFAVQVIRGGDLASSFMFAIAIAVAAIPEALSSIVTIVLAVGTNTMAKKQAIVRKLPAVETLGSTSVICTDKTGTLTQNKMTVVEVYTYENKNISLADNVEGNEVAATKNSIQDRCLNLASILCNDSDVNNEGIEIGDPTEIALINYAALNKIDYKILRDKYIRIGEIPFDSDRKLMSTVNKVDDETIMFTKGAPDVIFSRCKYALSNGEVVEFDDEILREYKQINEDFSNQALRVLAFATKKVEDDFIPSIEDENELTLIGLMAMIDPPREEVYDAVKNAKNSGIKTIMITGDHKTTAMAIAKDIGIMESDDLALTGAELDELSDSKLDKILEKVSVYARVSPENKIRIVRAWQRKDKVCAMTGDGVNDAPALKQADIGIGMGSGTEVAKDSSDMVLMDDNFATIVKAVESGRTIYDNIKKSITYLFSGNLGGIIAIVFALFANLPNPFTTIQLLFINLVTDSLPAIALGLEKPEKGVMNMPVRDSKESILDKETLKTIGIRGSIIGIVTIIAQYIGMKSSPELGCAMAFLTLTLSRILQTFPSRSNTQTALKLGFNTNKYALGAVGVCLVMLFTTLLPFMRGIFAIPVSFGLDSFVICAVLALISSLMMEVVKLIKIK</sequence>
<comment type="similarity">
    <text evidence="2">Belongs to the cation transport ATPase (P-type) (TC 3.A.3) family. Type IIA subfamily.</text>
</comment>
<evidence type="ECO:0000256" key="2">
    <source>
        <dbReference type="ARBA" id="ARBA00005675"/>
    </source>
</evidence>
<dbReference type="Pfam" id="PF00122">
    <property type="entry name" value="E1-E2_ATPase"/>
    <property type="match status" value="1"/>
</dbReference>
<dbReference type="Pfam" id="PF00689">
    <property type="entry name" value="Cation_ATPase_C"/>
    <property type="match status" value="1"/>
</dbReference>
<dbReference type="InterPro" id="IPR023214">
    <property type="entry name" value="HAD_sf"/>
</dbReference>
<evidence type="ECO:0000256" key="6">
    <source>
        <dbReference type="ARBA" id="ARBA00022741"/>
    </source>
</evidence>
<dbReference type="Pfam" id="PF00690">
    <property type="entry name" value="Cation_ATPase_N"/>
    <property type="match status" value="1"/>
</dbReference>
<keyword evidence="4" id="KW-0597">Phosphoprotein</keyword>
<dbReference type="InterPro" id="IPR044492">
    <property type="entry name" value="P_typ_ATPase_HD_dom"/>
</dbReference>
<dbReference type="PRINTS" id="PR00119">
    <property type="entry name" value="CATATPASE"/>
</dbReference>
<evidence type="ECO:0000256" key="11">
    <source>
        <dbReference type="ARBA" id="ARBA00023136"/>
    </source>
</evidence>
<keyword evidence="3" id="KW-1003">Cell membrane</keyword>
<dbReference type="FunFam" id="3.40.50.1000:FF:000028">
    <property type="entry name" value="Calcium-transporting P-type ATPase, putative"/>
    <property type="match status" value="1"/>
</dbReference>
<dbReference type="InterPro" id="IPR018303">
    <property type="entry name" value="ATPase_P-typ_P_site"/>
</dbReference>
<dbReference type="SUPFAM" id="SSF81660">
    <property type="entry name" value="Metal cation-transporting ATPase, ATP-binding domain N"/>
    <property type="match status" value="1"/>
</dbReference>
<feature type="domain" description="Cation-transporting P-type ATPase N-terminal" evidence="13">
    <location>
        <begin position="1"/>
        <end position="74"/>
    </location>
</feature>
<evidence type="ECO:0000313" key="15">
    <source>
        <dbReference type="Proteomes" id="UP000245622"/>
    </source>
</evidence>
<dbReference type="InterPro" id="IPR059000">
    <property type="entry name" value="ATPase_P-type_domA"/>
</dbReference>
<dbReference type="NCBIfam" id="TIGR01494">
    <property type="entry name" value="ATPase_P-type"/>
    <property type="match status" value="3"/>
</dbReference>
<dbReference type="InterPro" id="IPR023299">
    <property type="entry name" value="ATPase_P-typ_cyto_dom_N"/>
</dbReference>
<dbReference type="SUPFAM" id="SSF56784">
    <property type="entry name" value="HAD-like"/>
    <property type="match status" value="1"/>
</dbReference>
<dbReference type="GO" id="GO:0005524">
    <property type="term" value="F:ATP binding"/>
    <property type="evidence" value="ECO:0007669"/>
    <property type="project" value="UniProtKB-KW"/>
</dbReference>
<name>A0A1V1I1N4_9FIRM</name>
<dbReference type="GeneID" id="82204746"/>
<dbReference type="Gene3D" id="3.40.1110.10">
    <property type="entry name" value="Calcium-transporting ATPase, cytoplasmic domain N"/>
    <property type="match status" value="1"/>
</dbReference>
<dbReference type="Gene3D" id="3.40.50.1000">
    <property type="entry name" value="HAD superfamily/HAD-like"/>
    <property type="match status" value="1"/>
</dbReference>
<dbReference type="GO" id="GO:0005886">
    <property type="term" value="C:plasma membrane"/>
    <property type="evidence" value="ECO:0007669"/>
    <property type="project" value="UniProtKB-SubCell"/>
</dbReference>
<evidence type="ECO:0000256" key="10">
    <source>
        <dbReference type="ARBA" id="ARBA00022989"/>
    </source>
</evidence>
<dbReference type="Gene3D" id="1.20.1110.10">
    <property type="entry name" value="Calcium-transporting ATPase, transmembrane domain"/>
    <property type="match status" value="1"/>
</dbReference>
<keyword evidence="15" id="KW-1185">Reference proteome</keyword>
<feature type="transmembrane region" description="Helical" evidence="12">
    <location>
        <begin position="268"/>
        <end position="293"/>
    </location>
</feature>
<dbReference type="Proteomes" id="UP000245622">
    <property type="component" value="Chromosome 1"/>
</dbReference>
<evidence type="ECO:0000256" key="4">
    <source>
        <dbReference type="ARBA" id="ARBA00022553"/>
    </source>
</evidence>
<accession>A0A1V1I1N4</accession>
<evidence type="ECO:0000256" key="5">
    <source>
        <dbReference type="ARBA" id="ARBA00022692"/>
    </source>
</evidence>
<keyword evidence="8" id="KW-0460">Magnesium</keyword>
<evidence type="ECO:0000256" key="1">
    <source>
        <dbReference type="ARBA" id="ARBA00004651"/>
    </source>
</evidence>
<keyword evidence="9" id="KW-1278">Translocase</keyword>
<feature type="transmembrane region" description="Helical" evidence="12">
    <location>
        <begin position="704"/>
        <end position="724"/>
    </location>
</feature>
<evidence type="ECO:0000256" key="3">
    <source>
        <dbReference type="ARBA" id="ARBA00022475"/>
    </source>
</evidence>
<dbReference type="PROSITE" id="PS00154">
    <property type="entry name" value="ATPASE_E1_E2"/>
    <property type="match status" value="1"/>
</dbReference>
<dbReference type="SFLD" id="SFLDG00002">
    <property type="entry name" value="C1.7:_P-type_atpase_like"/>
    <property type="match status" value="1"/>
</dbReference>
<proteinExistence type="inferred from homology"/>
<dbReference type="PANTHER" id="PTHR43294">
    <property type="entry name" value="SODIUM/POTASSIUM-TRANSPORTING ATPASE SUBUNIT ALPHA"/>
    <property type="match status" value="1"/>
</dbReference>
<comment type="subcellular location">
    <subcellularLocation>
        <location evidence="1">Cell membrane</location>
        <topology evidence="1">Multi-pass membrane protein</topology>
    </subcellularLocation>
</comment>
<dbReference type="InterPro" id="IPR001757">
    <property type="entry name" value="P_typ_ATPase"/>
</dbReference>
<feature type="transmembrane region" description="Helical" evidence="12">
    <location>
        <begin position="58"/>
        <end position="91"/>
    </location>
</feature>
<feature type="transmembrane region" description="Helical" evidence="12">
    <location>
        <begin position="676"/>
        <end position="698"/>
    </location>
</feature>
<keyword evidence="5 12" id="KW-0812">Transmembrane</keyword>
<dbReference type="Gene3D" id="2.70.150.10">
    <property type="entry name" value="Calcium-transporting ATPase, cytoplasmic transduction domain A"/>
    <property type="match status" value="1"/>
</dbReference>
<reference evidence="14 15" key="1">
    <citation type="submission" date="2014-04" db="EMBL/GenBank/DDBJ databases">
        <authorList>
            <person name="Hornung B.V."/>
        </authorList>
    </citation>
    <scope>NUCLEOTIDE SEQUENCE [LARGE SCALE GENOMIC DNA]</scope>
    <source>
        <strain evidence="14 15">CRIB</strain>
    </source>
</reference>
<dbReference type="SFLD" id="SFLDF00027">
    <property type="entry name" value="p-type_atpase"/>
    <property type="match status" value="1"/>
</dbReference>
<evidence type="ECO:0000256" key="8">
    <source>
        <dbReference type="ARBA" id="ARBA00022842"/>
    </source>
</evidence>
<feature type="transmembrane region" description="Helical" evidence="12">
    <location>
        <begin position="752"/>
        <end position="769"/>
    </location>
</feature>
<dbReference type="InterPro" id="IPR023298">
    <property type="entry name" value="ATPase_P-typ_TM_dom_sf"/>
</dbReference>
<keyword evidence="10 12" id="KW-1133">Transmembrane helix</keyword>
<evidence type="ECO:0000313" key="14">
    <source>
        <dbReference type="EMBL" id="CED93314.1"/>
    </source>
</evidence>
<feature type="transmembrane region" description="Helical" evidence="12">
    <location>
        <begin position="814"/>
        <end position="834"/>
    </location>
</feature>
<dbReference type="InterPro" id="IPR004014">
    <property type="entry name" value="ATPase_P-typ_cation-transptr_N"/>
</dbReference>
<protein>
    <submittedName>
        <fullName evidence="14">Calcium-transporting ATPase lmo0841</fullName>
    </submittedName>
</protein>
<dbReference type="Pfam" id="PF08282">
    <property type="entry name" value="Hydrolase_3"/>
    <property type="match status" value="1"/>
</dbReference>
<dbReference type="EMBL" id="LN555523">
    <property type="protein sequence ID" value="CED93314.1"/>
    <property type="molecule type" value="Genomic_DNA"/>
</dbReference>
<keyword evidence="7" id="KW-0067">ATP-binding</keyword>
<evidence type="ECO:0000259" key="13">
    <source>
        <dbReference type="SMART" id="SM00831"/>
    </source>
</evidence>
<dbReference type="PANTHER" id="PTHR43294:SF21">
    <property type="entry name" value="CATION TRANSPORTING ATPASE"/>
    <property type="match status" value="1"/>
</dbReference>
<evidence type="ECO:0000256" key="9">
    <source>
        <dbReference type="ARBA" id="ARBA00022967"/>
    </source>
</evidence>
<dbReference type="SMART" id="SM00831">
    <property type="entry name" value="Cation_ATPase_N"/>
    <property type="match status" value="1"/>
</dbReference>
<dbReference type="InterPro" id="IPR006068">
    <property type="entry name" value="ATPase_P-typ_cation-transptr_C"/>
</dbReference>
<evidence type="ECO:0000256" key="12">
    <source>
        <dbReference type="SAM" id="Phobius"/>
    </source>
</evidence>
<dbReference type="InterPro" id="IPR008250">
    <property type="entry name" value="ATPase_P-typ_transduc_dom_A_sf"/>
</dbReference>
<organism evidence="14 15">
    <name type="scientific">Romboutsia ilealis</name>
    <dbReference type="NCBI Taxonomy" id="1115758"/>
    <lineage>
        <taxon>Bacteria</taxon>
        <taxon>Bacillati</taxon>
        <taxon>Bacillota</taxon>
        <taxon>Clostridia</taxon>
        <taxon>Peptostreptococcales</taxon>
        <taxon>Peptostreptococcaceae</taxon>
        <taxon>Romboutsia</taxon>
    </lineage>
</organism>
<dbReference type="FunFam" id="2.70.150.10:FF:000160">
    <property type="entry name" value="Sarcoplasmic/endoplasmic reticulum calcium ATPase 1"/>
    <property type="match status" value="1"/>
</dbReference>
<dbReference type="CDD" id="cd02089">
    <property type="entry name" value="P-type_ATPase_Ca_prok"/>
    <property type="match status" value="1"/>
</dbReference>
<dbReference type="InterPro" id="IPR036412">
    <property type="entry name" value="HAD-like_sf"/>
</dbReference>